<dbReference type="Gene3D" id="3.10.50.40">
    <property type="match status" value="1"/>
</dbReference>
<dbReference type="GO" id="GO:0005737">
    <property type="term" value="C:cytoplasm"/>
    <property type="evidence" value="ECO:0007669"/>
    <property type="project" value="UniProtKB-SubCell"/>
</dbReference>
<evidence type="ECO:0000256" key="12">
    <source>
        <dbReference type="SAM" id="MobiDB-lite"/>
    </source>
</evidence>
<dbReference type="InterPro" id="IPR001179">
    <property type="entry name" value="PPIase_FKBP_dom"/>
</dbReference>
<evidence type="ECO:0000259" key="14">
    <source>
        <dbReference type="Pfam" id="PF05697"/>
    </source>
</evidence>
<feature type="domain" description="Trigger factor ribosome-binding bacterial" evidence="14">
    <location>
        <begin position="1"/>
        <end position="144"/>
    </location>
</feature>
<evidence type="ECO:0000256" key="2">
    <source>
        <dbReference type="ARBA" id="ARBA00005464"/>
    </source>
</evidence>
<keyword evidence="6 11" id="KW-0697">Rotamase</keyword>
<dbReference type="Gene3D" id="1.10.3120.10">
    <property type="entry name" value="Trigger factor, C-terminal domain"/>
    <property type="match status" value="1"/>
</dbReference>
<dbReference type="Pfam" id="PF05698">
    <property type="entry name" value="Trigger_C"/>
    <property type="match status" value="1"/>
</dbReference>
<dbReference type="PANTHER" id="PTHR30560">
    <property type="entry name" value="TRIGGER FACTOR CHAPERONE AND PEPTIDYL-PROLYL CIS/TRANS ISOMERASE"/>
    <property type="match status" value="1"/>
</dbReference>
<keyword evidence="8 11" id="KW-0413">Isomerase</keyword>
<evidence type="ECO:0000256" key="7">
    <source>
        <dbReference type="ARBA" id="ARBA00023186"/>
    </source>
</evidence>
<evidence type="ECO:0000256" key="8">
    <source>
        <dbReference type="ARBA" id="ARBA00023235"/>
    </source>
</evidence>
<dbReference type="Gene3D" id="3.30.70.1050">
    <property type="entry name" value="Trigger factor ribosome-binding domain"/>
    <property type="match status" value="1"/>
</dbReference>
<dbReference type="InterPro" id="IPR046357">
    <property type="entry name" value="PPIase_dom_sf"/>
</dbReference>
<accession>A0A6J4HS03</accession>
<comment type="similarity">
    <text evidence="2 11">Belongs to the FKBP-type PPIase family. Tig subfamily.</text>
</comment>
<feature type="domain" description="PPIase FKBP-type" evidence="13">
    <location>
        <begin position="157"/>
        <end position="215"/>
    </location>
</feature>
<evidence type="ECO:0000313" key="16">
    <source>
        <dbReference type="EMBL" id="CAA9232173.1"/>
    </source>
</evidence>
<name>A0A6J4HS03_9ACTN</name>
<dbReference type="GO" id="GO:0015031">
    <property type="term" value="P:protein transport"/>
    <property type="evidence" value="ECO:0007669"/>
    <property type="project" value="UniProtKB-UniRule"/>
</dbReference>
<evidence type="ECO:0000256" key="9">
    <source>
        <dbReference type="ARBA" id="ARBA00023306"/>
    </source>
</evidence>
<comment type="catalytic activity">
    <reaction evidence="1 11">
        <text>[protein]-peptidylproline (omega=180) = [protein]-peptidylproline (omega=0)</text>
        <dbReference type="Rhea" id="RHEA:16237"/>
        <dbReference type="Rhea" id="RHEA-COMP:10747"/>
        <dbReference type="Rhea" id="RHEA-COMP:10748"/>
        <dbReference type="ChEBI" id="CHEBI:83833"/>
        <dbReference type="ChEBI" id="CHEBI:83834"/>
        <dbReference type="EC" id="5.2.1.8"/>
    </reaction>
</comment>
<feature type="domain" description="Trigger factor C-terminal" evidence="15">
    <location>
        <begin position="258"/>
        <end position="419"/>
    </location>
</feature>
<reference evidence="16" key="1">
    <citation type="submission" date="2020-02" db="EMBL/GenBank/DDBJ databases">
        <authorList>
            <person name="Meier V. D."/>
        </authorList>
    </citation>
    <scope>NUCLEOTIDE SEQUENCE</scope>
    <source>
        <strain evidence="16">AVDCRST_MAG41</strain>
    </source>
</reference>
<dbReference type="PANTHER" id="PTHR30560:SF3">
    <property type="entry name" value="TRIGGER FACTOR-LIKE PROTEIN TIG, CHLOROPLASTIC"/>
    <property type="match status" value="1"/>
</dbReference>
<evidence type="ECO:0000256" key="1">
    <source>
        <dbReference type="ARBA" id="ARBA00000971"/>
    </source>
</evidence>
<dbReference type="InterPro" id="IPR008880">
    <property type="entry name" value="Trigger_fac_C"/>
</dbReference>
<evidence type="ECO:0000259" key="13">
    <source>
        <dbReference type="Pfam" id="PF00254"/>
    </source>
</evidence>
<keyword evidence="5 11" id="KW-0132">Cell division</keyword>
<dbReference type="InterPro" id="IPR027304">
    <property type="entry name" value="Trigger_fact/SurA_dom_sf"/>
</dbReference>
<evidence type="ECO:0000256" key="3">
    <source>
        <dbReference type="ARBA" id="ARBA00013194"/>
    </source>
</evidence>
<evidence type="ECO:0000259" key="15">
    <source>
        <dbReference type="Pfam" id="PF05698"/>
    </source>
</evidence>
<evidence type="ECO:0000256" key="6">
    <source>
        <dbReference type="ARBA" id="ARBA00023110"/>
    </source>
</evidence>
<gene>
    <name evidence="11" type="primary">tig</name>
    <name evidence="16" type="ORF">AVDCRST_MAG41-1045</name>
</gene>
<dbReference type="GO" id="GO:0003755">
    <property type="term" value="F:peptidyl-prolyl cis-trans isomerase activity"/>
    <property type="evidence" value="ECO:0007669"/>
    <property type="project" value="UniProtKB-UniRule"/>
</dbReference>
<dbReference type="InterPro" id="IPR036611">
    <property type="entry name" value="Trigger_fac_ribosome-bd_sf"/>
</dbReference>
<feature type="region of interest" description="Disordered" evidence="12">
    <location>
        <begin position="428"/>
        <end position="468"/>
    </location>
</feature>
<evidence type="ECO:0000256" key="10">
    <source>
        <dbReference type="ARBA" id="ARBA00029986"/>
    </source>
</evidence>
<dbReference type="SUPFAM" id="SSF54534">
    <property type="entry name" value="FKBP-like"/>
    <property type="match status" value="1"/>
</dbReference>
<keyword evidence="9 11" id="KW-0131">Cell cycle</keyword>
<dbReference type="AlphaFoldDB" id="A0A6J4HS03"/>
<protein>
    <recommendedName>
        <fullName evidence="4 11">Trigger factor</fullName>
        <shortName evidence="11">TF</shortName>
        <ecNumber evidence="3 11">5.2.1.8</ecNumber>
    </recommendedName>
    <alternativeName>
        <fullName evidence="10 11">PPIase</fullName>
    </alternativeName>
</protein>
<dbReference type="SUPFAM" id="SSF109998">
    <property type="entry name" value="Triger factor/SurA peptide-binding domain-like"/>
    <property type="match status" value="1"/>
</dbReference>
<dbReference type="GO" id="GO:0043335">
    <property type="term" value="P:protein unfolding"/>
    <property type="evidence" value="ECO:0007669"/>
    <property type="project" value="TreeGrafter"/>
</dbReference>
<dbReference type="Pfam" id="PF00254">
    <property type="entry name" value="FKBP_C"/>
    <property type="match status" value="1"/>
</dbReference>
<dbReference type="PIRSF" id="PIRSF003095">
    <property type="entry name" value="Trigger_factor"/>
    <property type="match status" value="1"/>
</dbReference>
<dbReference type="Pfam" id="PF05697">
    <property type="entry name" value="Trigger_N"/>
    <property type="match status" value="1"/>
</dbReference>
<dbReference type="GO" id="GO:0043022">
    <property type="term" value="F:ribosome binding"/>
    <property type="evidence" value="ECO:0007669"/>
    <property type="project" value="TreeGrafter"/>
</dbReference>
<dbReference type="InterPro" id="IPR037041">
    <property type="entry name" value="Trigger_fac_C_sf"/>
</dbReference>
<dbReference type="InterPro" id="IPR008881">
    <property type="entry name" value="Trigger_fac_ribosome-bd_bac"/>
</dbReference>
<dbReference type="InterPro" id="IPR005215">
    <property type="entry name" value="Trig_fac"/>
</dbReference>
<dbReference type="GO" id="GO:0044183">
    <property type="term" value="F:protein folding chaperone"/>
    <property type="evidence" value="ECO:0007669"/>
    <property type="project" value="TreeGrafter"/>
</dbReference>
<dbReference type="EMBL" id="CADCTP010000099">
    <property type="protein sequence ID" value="CAA9232173.1"/>
    <property type="molecule type" value="Genomic_DNA"/>
</dbReference>
<evidence type="ECO:0000256" key="5">
    <source>
        <dbReference type="ARBA" id="ARBA00022618"/>
    </source>
</evidence>
<proteinExistence type="inferred from homology"/>
<dbReference type="SUPFAM" id="SSF102735">
    <property type="entry name" value="Trigger factor ribosome-binding domain"/>
    <property type="match status" value="1"/>
</dbReference>
<keyword evidence="11" id="KW-0963">Cytoplasm</keyword>
<comment type="domain">
    <text evidence="11">Consists of 3 domains; the N-terminus binds the ribosome, the middle domain has PPIase activity, while the C-terminus has intrinsic chaperone activity on its own.</text>
</comment>
<comment type="function">
    <text evidence="11">Involved in protein export. Acts as a chaperone by maintaining the newly synthesized protein in an open conformation. Functions as a peptidyl-prolyl cis-trans isomerase.</text>
</comment>
<dbReference type="GO" id="GO:0051301">
    <property type="term" value="P:cell division"/>
    <property type="evidence" value="ECO:0007669"/>
    <property type="project" value="UniProtKB-KW"/>
</dbReference>
<dbReference type="HAMAP" id="MF_00303">
    <property type="entry name" value="Trigger_factor_Tig"/>
    <property type="match status" value="1"/>
</dbReference>
<organism evidence="16">
    <name type="scientific">uncultured Mycobacteriales bacterium</name>
    <dbReference type="NCBI Taxonomy" id="581187"/>
    <lineage>
        <taxon>Bacteria</taxon>
        <taxon>Bacillati</taxon>
        <taxon>Actinomycetota</taxon>
        <taxon>Actinomycetes</taxon>
        <taxon>Mycobacteriales</taxon>
        <taxon>environmental samples</taxon>
    </lineage>
</organism>
<dbReference type="EC" id="5.2.1.8" evidence="3 11"/>
<dbReference type="GO" id="GO:0051083">
    <property type="term" value="P:'de novo' cotranslational protein folding"/>
    <property type="evidence" value="ECO:0007669"/>
    <property type="project" value="TreeGrafter"/>
</dbReference>
<comment type="subcellular location">
    <subcellularLocation>
        <location evidence="11">Cytoplasm</location>
    </subcellularLocation>
    <text evidence="11">About half TF is bound to the ribosome near the polypeptide exit tunnel while the other half is free in the cytoplasm.</text>
</comment>
<evidence type="ECO:0000256" key="4">
    <source>
        <dbReference type="ARBA" id="ARBA00016902"/>
    </source>
</evidence>
<dbReference type="NCBIfam" id="TIGR00115">
    <property type="entry name" value="tig"/>
    <property type="match status" value="1"/>
</dbReference>
<sequence length="468" mass="50256">MKSTVETLSPTRVRLAVEVPFDELKPSLDKAYANIAKQVRVPGFRPGKAPARIIDQRVGRAAVLDEAVQDAVPRAYSAAVQENELRAIGQPDIELTKLEDGESIGFTAEVDIRPEVTLPSYDGLAVTVDDAEVPDDAVDEQVSAMRERFAVLKAADRPVADGDYVSIDLKATVDGEEVPGGSTTGLSYEVGTNSMMSGLDEALAGASAGDTRNFSTELVAGEYAGRTADIAVTVRSVKEKELPELDDEFASTASEFDTLEEFRADVRGRLERVRLLEQGAQARDKVLEALLAATDVPLPESAVAGEVEWRQHDINHQLQNAGLDVQTYLTSEGKSQEEFEQEIRTNAETAVKSQLVLDAIADAEQLGVSDAELTDHVIAQSQRYGVSPQEFAQQLTQAGNLPALVSDVRRSKALATVLERATVTDASGRPVDLEALRPRPQVEEAAEAEPEPVPAEAASATSIRPIGS</sequence>
<evidence type="ECO:0000256" key="11">
    <source>
        <dbReference type="HAMAP-Rule" id="MF_00303"/>
    </source>
</evidence>
<keyword evidence="7 11" id="KW-0143">Chaperone</keyword>
<feature type="compositionally biased region" description="Basic and acidic residues" evidence="12">
    <location>
        <begin position="431"/>
        <end position="442"/>
    </location>
</feature>